<evidence type="ECO:0000256" key="2">
    <source>
        <dbReference type="ARBA" id="ARBA00022801"/>
    </source>
</evidence>
<organism evidence="5 6">
    <name type="scientific">Paraburkholderia ultramafica</name>
    <dbReference type="NCBI Taxonomy" id="1544867"/>
    <lineage>
        <taxon>Bacteria</taxon>
        <taxon>Pseudomonadati</taxon>
        <taxon>Pseudomonadota</taxon>
        <taxon>Betaproteobacteria</taxon>
        <taxon>Burkholderiales</taxon>
        <taxon>Burkholderiaceae</taxon>
        <taxon>Paraburkholderia</taxon>
    </lineage>
</organism>
<dbReference type="InterPro" id="IPR012337">
    <property type="entry name" value="RNaseH-like_sf"/>
</dbReference>
<dbReference type="Pfam" id="PF00929">
    <property type="entry name" value="RNase_T"/>
    <property type="match status" value="1"/>
</dbReference>
<dbReference type="PANTHER" id="PTHR23044">
    <property type="entry name" value="3'-5' EXONUCLEASE ERI1-RELATED"/>
    <property type="match status" value="1"/>
</dbReference>
<dbReference type="GO" id="GO:0006259">
    <property type="term" value="P:DNA metabolic process"/>
    <property type="evidence" value="ECO:0007669"/>
    <property type="project" value="UniProtKB-ARBA"/>
</dbReference>
<dbReference type="InterPro" id="IPR036397">
    <property type="entry name" value="RNaseH_sf"/>
</dbReference>
<dbReference type="SUPFAM" id="SSF53098">
    <property type="entry name" value="Ribonuclease H-like"/>
    <property type="match status" value="1"/>
</dbReference>
<dbReference type="EMBL" id="CADIKK010000041">
    <property type="protein sequence ID" value="CAB3805392.1"/>
    <property type="molecule type" value="Genomic_DNA"/>
</dbReference>
<keyword evidence="6" id="KW-1185">Reference proteome</keyword>
<keyword evidence="3" id="KW-0269">Exonuclease</keyword>
<dbReference type="GO" id="GO:0003676">
    <property type="term" value="F:nucleic acid binding"/>
    <property type="evidence" value="ECO:0007669"/>
    <property type="project" value="InterPro"/>
</dbReference>
<sequence length="359" mass="38876">MNLPPDLAAWESAAPVGREFGAIATPSTILVVDLEATCDENMPSFDMETIEIGAAWIAADGAVLDRFQTLVRPIVNPTLTPFCTQLLVGITQADVDTAPLFPAVADGLRSFVAKHRQAGSVWVSWGAYDRKQLERDSARHGIAMPIALPHQNAKRLFAKRQRIGKEVGMAKACELVGLALAGTHHRALDDALNVARLLPWVLSNPIPAAGVAALKGVIPKPARPVTTDEMHEAIGDHIEGEWMGSSPGFLDEGRGDQQQAGRTRRFGTLAGRVAAAPDFDAPLGLRVEVAAQLQAVSVQLRADGRPCPYYVRLADIPQPWRDEFRTALQGSGCPAIVGEGECAYAWDWSDWLLSRFPRR</sequence>
<dbReference type="RefSeq" id="WP_343056480.1">
    <property type="nucleotide sequence ID" value="NZ_CADIKK010000041.1"/>
</dbReference>
<dbReference type="SMART" id="SM00479">
    <property type="entry name" value="EXOIII"/>
    <property type="match status" value="1"/>
</dbReference>
<keyword evidence="1" id="KW-0540">Nuclease</keyword>
<keyword evidence="2" id="KW-0378">Hydrolase</keyword>
<dbReference type="InterPro" id="IPR051274">
    <property type="entry name" value="3-5_Exoribonuclease"/>
</dbReference>
<evidence type="ECO:0000313" key="6">
    <source>
        <dbReference type="Proteomes" id="UP000494365"/>
    </source>
</evidence>
<dbReference type="InterPro" id="IPR047201">
    <property type="entry name" value="ERI-1_3'hExo-like"/>
</dbReference>
<evidence type="ECO:0000259" key="4">
    <source>
        <dbReference type="SMART" id="SM00479"/>
    </source>
</evidence>
<evidence type="ECO:0000313" key="5">
    <source>
        <dbReference type="EMBL" id="CAB3805392.1"/>
    </source>
</evidence>
<dbReference type="Proteomes" id="UP000494365">
    <property type="component" value="Unassembled WGS sequence"/>
</dbReference>
<reference evidence="5 6" key="1">
    <citation type="submission" date="2020-04" db="EMBL/GenBank/DDBJ databases">
        <authorList>
            <person name="De Canck E."/>
        </authorList>
    </citation>
    <scope>NUCLEOTIDE SEQUENCE [LARGE SCALE GENOMIC DNA]</scope>
    <source>
        <strain evidence="5 6">LMG 28614</strain>
    </source>
</reference>
<dbReference type="PANTHER" id="PTHR23044:SF61">
    <property type="entry name" value="3'-5' EXORIBONUCLEASE 1-RELATED"/>
    <property type="match status" value="1"/>
</dbReference>
<dbReference type="Gene3D" id="3.30.420.10">
    <property type="entry name" value="Ribonuclease H-like superfamily/Ribonuclease H"/>
    <property type="match status" value="1"/>
</dbReference>
<gene>
    <name evidence="5" type="ORF">LMG28614_06198</name>
</gene>
<proteinExistence type="predicted"/>
<accession>A0A6S7C0L5</accession>
<dbReference type="AlphaFoldDB" id="A0A6S7C0L5"/>
<evidence type="ECO:0000256" key="3">
    <source>
        <dbReference type="ARBA" id="ARBA00022839"/>
    </source>
</evidence>
<name>A0A6S7C0L5_9BURK</name>
<feature type="domain" description="Exonuclease" evidence="4">
    <location>
        <begin position="28"/>
        <end position="207"/>
    </location>
</feature>
<dbReference type="InterPro" id="IPR013520">
    <property type="entry name" value="Ribonucl_H"/>
</dbReference>
<dbReference type="GO" id="GO:0000175">
    <property type="term" value="F:3'-5'-RNA exonuclease activity"/>
    <property type="evidence" value="ECO:0007669"/>
    <property type="project" value="InterPro"/>
</dbReference>
<evidence type="ECO:0000256" key="1">
    <source>
        <dbReference type="ARBA" id="ARBA00022722"/>
    </source>
</evidence>
<dbReference type="CDD" id="cd06133">
    <property type="entry name" value="ERI-1_3'hExo_like"/>
    <property type="match status" value="1"/>
</dbReference>
<protein>
    <recommendedName>
        <fullName evidence="4">Exonuclease domain-containing protein</fullName>
    </recommendedName>
</protein>